<proteinExistence type="inferred from homology"/>
<keyword evidence="1" id="KW-0346">Stress response</keyword>
<reference evidence="6" key="1">
    <citation type="submission" date="2017-02" db="EMBL/GenBank/DDBJ databases">
        <title>zhang.</title>
        <authorList>
            <person name="Zhang H."/>
        </authorList>
    </citation>
    <scope>NUCLEOTIDE SEQUENCE [LARGE SCALE GENOMIC DNA]</scope>
    <source>
        <strain evidence="6">RZS01</strain>
    </source>
</reference>
<comment type="similarity">
    <text evidence="2 3">Belongs to the small heat shock protein (HSP20) family.</text>
</comment>
<dbReference type="InterPro" id="IPR002068">
    <property type="entry name" value="A-crystallin/Hsp20_dom"/>
</dbReference>
<organism evidence="5 6">
    <name type="scientific">Komagataeibacter nataicola</name>
    <dbReference type="NCBI Taxonomy" id="265960"/>
    <lineage>
        <taxon>Bacteria</taxon>
        <taxon>Pseudomonadati</taxon>
        <taxon>Pseudomonadota</taxon>
        <taxon>Alphaproteobacteria</taxon>
        <taxon>Acetobacterales</taxon>
        <taxon>Acetobacteraceae</taxon>
        <taxon>Komagataeibacter</taxon>
    </lineage>
</organism>
<evidence type="ECO:0000313" key="6">
    <source>
        <dbReference type="Proteomes" id="UP000189683"/>
    </source>
</evidence>
<dbReference type="Pfam" id="PF00011">
    <property type="entry name" value="HSP20"/>
    <property type="match status" value="1"/>
</dbReference>
<name>A0A9N7H3S2_9PROT</name>
<sequence length="169" mass="18767">MSGRVFGSPMFLGFDHLEQMLERASKNASDGYPPYNIEQVSPTTLRITLAVAGFVMEDLHITQEDNQLVIRGRQSDDGQGRIFLHRGIAARQFQKAFVLAEGIEVGGAWMDNGLLHIELARPQPEVRVRKIEIARAPSVTSPSSHDRVAPVVDVPAGRKQRVVRVIDED</sequence>
<evidence type="ECO:0000256" key="3">
    <source>
        <dbReference type="RuleBase" id="RU003616"/>
    </source>
</evidence>
<evidence type="ECO:0000259" key="4">
    <source>
        <dbReference type="PROSITE" id="PS01031"/>
    </source>
</evidence>
<dbReference type="KEGG" id="kna:B0W47_13125"/>
<dbReference type="EMBL" id="CP019875">
    <property type="protein sequence ID" value="AQU89103.1"/>
    <property type="molecule type" value="Genomic_DNA"/>
</dbReference>
<evidence type="ECO:0000256" key="2">
    <source>
        <dbReference type="PROSITE-ProRule" id="PRU00285"/>
    </source>
</evidence>
<dbReference type="PANTHER" id="PTHR47062:SF1">
    <property type="entry name" value="SMALL HEAT SHOCK PROTEIN IBPA"/>
    <property type="match status" value="1"/>
</dbReference>
<dbReference type="CDD" id="cd06470">
    <property type="entry name" value="ACD_IbpA-B_like"/>
    <property type="match status" value="1"/>
</dbReference>
<dbReference type="InterPro" id="IPR037913">
    <property type="entry name" value="ACD_IbpA/B"/>
</dbReference>
<dbReference type="PROSITE" id="PS01031">
    <property type="entry name" value="SHSP"/>
    <property type="match status" value="1"/>
</dbReference>
<dbReference type="Proteomes" id="UP000189683">
    <property type="component" value="Chromosome"/>
</dbReference>
<protein>
    <submittedName>
        <fullName evidence="5">Heat-shock protein</fullName>
    </submittedName>
</protein>
<evidence type="ECO:0000256" key="1">
    <source>
        <dbReference type="ARBA" id="ARBA00023016"/>
    </source>
</evidence>
<gene>
    <name evidence="5" type="ORF">B0W47_13125</name>
</gene>
<feature type="domain" description="SHSP" evidence="4">
    <location>
        <begin position="26"/>
        <end position="136"/>
    </location>
</feature>
<dbReference type="AlphaFoldDB" id="A0A9N7H3S2"/>
<accession>A0A9N7H3S2</accession>
<dbReference type="PANTHER" id="PTHR47062">
    <property type="match status" value="1"/>
</dbReference>
<dbReference type="SUPFAM" id="SSF49764">
    <property type="entry name" value="HSP20-like chaperones"/>
    <property type="match status" value="1"/>
</dbReference>
<evidence type="ECO:0000313" key="5">
    <source>
        <dbReference type="EMBL" id="AQU89103.1"/>
    </source>
</evidence>
<dbReference type="Gene3D" id="2.60.40.790">
    <property type="match status" value="1"/>
</dbReference>
<dbReference type="InterPro" id="IPR008978">
    <property type="entry name" value="HSP20-like_chaperone"/>
</dbReference>